<dbReference type="GO" id="GO:1990481">
    <property type="term" value="P:mRNA pseudouridine synthesis"/>
    <property type="evidence" value="ECO:0007669"/>
    <property type="project" value="TreeGrafter"/>
</dbReference>
<keyword evidence="10" id="KW-1185">Reference proteome</keyword>
<dbReference type="PANTHER" id="PTHR11142">
    <property type="entry name" value="PSEUDOURIDYLATE SYNTHASE"/>
    <property type="match status" value="1"/>
</dbReference>
<dbReference type="AlphaFoldDB" id="A0AAD5UCP4"/>
<keyword evidence="3" id="KW-0413">Isomerase</keyword>
<proteinExistence type="inferred from homology"/>
<gene>
    <name evidence="9" type="primary">PUS1</name>
    <name evidence="9" type="ORF">HK103_007254</name>
</gene>
<dbReference type="Gene3D" id="3.30.70.580">
    <property type="entry name" value="Pseudouridine synthase I, catalytic domain, N-terminal subdomain"/>
    <property type="match status" value="1"/>
</dbReference>
<dbReference type="InterPro" id="IPR020094">
    <property type="entry name" value="TruA/RsuA/RluB/E/F_N"/>
</dbReference>
<evidence type="ECO:0000256" key="5">
    <source>
        <dbReference type="PIRSR" id="PIRSR641708-1"/>
    </source>
</evidence>
<comment type="similarity">
    <text evidence="1">Belongs to the tRNA pseudouridine synthase TruA family.</text>
</comment>
<dbReference type="InterPro" id="IPR020103">
    <property type="entry name" value="PsdUridine_synth_cat_dom_sf"/>
</dbReference>
<feature type="compositionally biased region" description="Basic and acidic residues" evidence="7">
    <location>
        <begin position="59"/>
        <end position="68"/>
    </location>
</feature>
<evidence type="ECO:0000256" key="2">
    <source>
        <dbReference type="ARBA" id="ARBA00022694"/>
    </source>
</evidence>
<feature type="binding site" evidence="6">
    <location>
        <position position="194"/>
    </location>
    <ligand>
        <name>substrate</name>
    </ligand>
</feature>
<evidence type="ECO:0000256" key="4">
    <source>
        <dbReference type="ARBA" id="ARBA00036943"/>
    </source>
</evidence>
<dbReference type="GO" id="GO:0009982">
    <property type="term" value="F:pseudouridine synthase activity"/>
    <property type="evidence" value="ECO:0007669"/>
    <property type="project" value="InterPro"/>
</dbReference>
<evidence type="ECO:0000256" key="6">
    <source>
        <dbReference type="PIRSR" id="PIRSR641708-2"/>
    </source>
</evidence>
<dbReference type="EMBL" id="JADGKB010000088">
    <property type="protein sequence ID" value="KAJ3254284.1"/>
    <property type="molecule type" value="Genomic_DNA"/>
</dbReference>
<evidence type="ECO:0000256" key="1">
    <source>
        <dbReference type="ARBA" id="ARBA00009375"/>
    </source>
</evidence>
<dbReference type="InterPro" id="IPR001406">
    <property type="entry name" value="PsdUridine_synth_TruA"/>
</dbReference>
<keyword evidence="2" id="KW-0819">tRNA processing</keyword>
<dbReference type="GO" id="GO:0005634">
    <property type="term" value="C:nucleus"/>
    <property type="evidence" value="ECO:0007669"/>
    <property type="project" value="TreeGrafter"/>
</dbReference>
<evidence type="ECO:0000256" key="7">
    <source>
        <dbReference type="SAM" id="MobiDB-lite"/>
    </source>
</evidence>
<evidence type="ECO:0000313" key="9">
    <source>
        <dbReference type="EMBL" id="KAJ3254284.1"/>
    </source>
</evidence>
<comment type="caution">
    <text evidence="9">The sequence shown here is derived from an EMBL/GenBank/DDBJ whole genome shotgun (WGS) entry which is preliminary data.</text>
</comment>
<dbReference type="Pfam" id="PF01416">
    <property type="entry name" value="PseudoU_synth_1"/>
    <property type="match status" value="1"/>
</dbReference>
<dbReference type="InterPro" id="IPR020097">
    <property type="entry name" value="PsdUridine_synth_TruA_a/b_dom"/>
</dbReference>
<evidence type="ECO:0000256" key="3">
    <source>
        <dbReference type="ARBA" id="ARBA00023235"/>
    </source>
</evidence>
<protein>
    <submittedName>
        <fullName evidence="9">tRNA pseudouridine synthase 1</fullName>
    </submittedName>
</protein>
<dbReference type="SUPFAM" id="SSF55120">
    <property type="entry name" value="Pseudouridine synthase"/>
    <property type="match status" value="1"/>
</dbReference>
<feature type="active site" description="Nucleophile" evidence="5">
    <location>
        <position position="139"/>
    </location>
</feature>
<evidence type="ECO:0000259" key="8">
    <source>
        <dbReference type="Pfam" id="PF01416"/>
    </source>
</evidence>
<dbReference type="Proteomes" id="UP001210925">
    <property type="component" value="Unassembled WGS sequence"/>
</dbReference>
<dbReference type="GO" id="GO:0031119">
    <property type="term" value="P:tRNA pseudouridine synthesis"/>
    <property type="evidence" value="ECO:0007669"/>
    <property type="project" value="InterPro"/>
</dbReference>
<comment type="catalytic activity">
    <reaction evidence="4">
        <text>a uridine in tRNA = a pseudouridine in tRNA</text>
        <dbReference type="Rhea" id="RHEA:54572"/>
        <dbReference type="Rhea" id="RHEA-COMP:13339"/>
        <dbReference type="Rhea" id="RHEA-COMP:13934"/>
        <dbReference type="ChEBI" id="CHEBI:65314"/>
        <dbReference type="ChEBI" id="CHEBI:65315"/>
    </reaction>
</comment>
<dbReference type="PANTHER" id="PTHR11142:SF4">
    <property type="entry name" value="PSEUDOURIDYLATE SYNTHASE 1 HOMOLOG"/>
    <property type="match status" value="1"/>
</dbReference>
<dbReference type="NCBIfam" id="TIGR00071">
    <property type="entry name" value="hisT_truA"/>
    <property type="match status" value="1"/>
</dbReference>
<feature type="region of interest" description="Disordered" evidence="7">
    <location>
        <begin position="54"/>
        <end position="79"/>
    </location>
</feature>
<dbReference type="Gene3D" id="3.30.70.660">
    <property type="entry name" value="Pseudouridine synthase I, catalytic domain, C-terminal subdomain"/>
    <property type="match status" value="1"/>
</dbReference>
<accession>A0AAD5UCP4</accession>
<dbReference type="InterPro" id="IPR020095">
    <property type="entry name" value="PsdUridine_synth_TruA_C"/>
</dbReference>
<dbReference type="FunFam" id="3.30.70.580:FF:000002">
    <property type="entry name" value="tRNA pseudouridine synthase"/>
    <property type="match status" value="1"/>
</dbReference>
<feature type="domain" description="Pseudouridine synthase I TruA alpha/beta" evidence="8">
    <location>
        <begin position="266"/>
        <end position="370"/>
    </location>
</feature>
<dbReference type="GO" id="GO:0003723">
    <property type="term" value="F:RNA binding"/>
    <property type="evidence" value="ECO:0007669"/>
    <property type="project" value="InterPro"/>
</dbReference>
<reference evidence="9" key="1">
    <citation type="submission" date="2020-05" db="EMBL/GenBank/DDBJ databases">
        <title>Phylogenomic resolution of chytrid fungi.</title>
        <authorList>
            <person name="Stajich J.E."/>
            <person name="Amses K."/>
            <person name="Simmons R."/>
            <person name="Seto K."/>
            <person name="Myers J."/>
            <person name="Bonds A."/>
            <person name="Quandt C.A."/>
            <person name="Barry K."/>
            <person name="Liu P."/>
            <person name="Grigoriev I."/>
            <person name="Longcore J.E."/>
            <person name="James T.Y."/>
        </authorList>
    </citation>
    <scope>NUCLEOTIDE SEQUENCE</scope>
    <source>
        <strain evidence="9">PLAUS21</strain>
    </source>
</reference>
<evidence type="ECO:0000313" key="10">
    <source>
        <dbReference type="Proteomes" id="UP001210925"/>
    </source>
</evidence>
<organism evidence="9 10">
    <name type="scientific">Boothiomyces macroporosus</name>
    <dbReference type="NCBI Taxonomy" id="261099"/>
    <lineage>
        <taxon>Eukaryota</taxon>
        <taxon>Fungi</taxon>
        <taxon>Fungi incertae sedis</taxon>
        <taxon>Chytridiomycota</taxon>
        <taxon>Chytridiomycota incertae sedis</taxon>
        <taxon>Chytridiomycetes</taxon>
        <taxon>Rhizophydiales</taxon>
        <taxon>Terramycetaceae</taxon>
        <taxon>Boothiomyces</taxon>
    </lineage>
</organism>
<dbReference type="InterPro" id="IPR041708">
    <property type="entry name" value="PUS1/PUS2-like"/>
</dbReference>
<sequence length="469" mass="53770">MKRKNHKQKDFPAKQPKLDEPIAEHLVALSLKPVECGALSETENLEYEKKYINSQRRNRTLEEDRGPREPNPSSIRKPKKKVALLMSYAGTGYHGMQINPLSSSIELDLHKALAASGAVSQDNAMDPTKSSFVRCARTDKGVHAAGNVVSLKMSLDDGIIGMINEKLPPQIRVWGWSRVPNKFSAKVMCDSRIYEYLLPTYCLKDVDPSFYPHSNVALNANFDISKLDRKLNEPQELPPIDKHHLEKLQSYRAPPEKLDELKEILAEYKGTKLYHNFTVGKTSKDKSVKRYIIDFQCGEPFVRDGIEWVSCKVLGQAFMLHQIRKMIGLAILMVRSGTKKDLIQHCFGEERMNIPKAPALGLLLERPVFDHYNEKEGTKEDRDVIDFTPFQKEINEFKERWIYKAISDTEKNEGQFADWLRLVDQCSDDYSWFLNTKNCFDLGLQPENLFKKGTKANDEEELVDEDGEE</sequence>
<dbReference type="CDD" id="cd02568">
    <property type="entry name" value="PseudoU_synth_PUS1_PUS2"/>
    <property type="match status" value="1"/>
</dbReference>
<name>A0AAD5UCP4_9FUNG</name>